<dbReference type="EMBL" id="MU006707">
    <property type="protein sequence ID" value="KAF2630343.1"/>
    <property type="molecule type" value="Genomic_DNA"/>
</dbReference>
<name>A0ACB6S8Q3_9PLEO</name>
<proteinExistence type="predicted"/>
<protein>
    <submittedName>
        <fullName evidence="1">Uncharacterized protein</fullName>
    </submittedName>
</protein>
<sequence length="243" mass="27301">MALTWPRLLTILNGGALFVSLALVGISPAILYLTSHGMRWMNKAYPQGYYEWYRGPSYDMDTKHKVRLMYESTNEYMIFTAAAVSAIAGLVGIIGFFLTRKTSKPTSSKSTLFLLVLPGSVTFVITLIAFMFTQIVYDTDNKGKCNWEQGYNPGNVFKCTREQAACNIVGYFTMENSKIQQIFDTKRGICGETQTGRHLVAPLFVASLLMCGLTVAKFLVEKKESRFVESADERVERLEGQEE</sequence>
<evidence type="ECO:0000313" key="2">
    <source>
        <dbReference type="Proteomes" id="UP000799754"/>
    </source>
</evidence>
<dbReference type="Proteomes" id="UP000799754">
    <property type="component" value="Unassembled WGS sequence"/>
</dbReference>
<comment type="caution">
    <text evidence="1">The sequence shown here is derived from an EMBL/GenBank/DDBJ whole genome shotgun (WGS) entry which is preliminary data.</text>
</comment>
<organism evidence="1 2">
    <name type="scientific">Macroventuria anomochaeta</name>
    <dbReference type="NCBI Taxonomy" id="301207"/>
    <lineage>
        <taxon>Eukaryota</taxon>
        <taxon>Fungi</taxon>
        <taxon>Dikarya</taxon>
        <taxon>Ascomycota</taxon>
        <taxon>Pezizomycotina</taxon>
        <taxon>Dothideomycetes</taxon>
        <taxon>Pleosporomycetidae</taxon>
        <taxon>Pleosporales</taxon>
        <taxon>Pleosporineae</taxon>
        <taxon>Didymellaceae</taxon>
        <taxon>Macroventuria</taxon>
    </lineage>
</organism>
<reference evidence="1" key="1">
    <citation type="journal article" date="2020" name="Stud. Mycol.">
        <title>101 Dothideomycetes genomes: a test case for predicting lifestyles and emergence of pathogens.</title>
        <authorList>
            <person name="Haridas S."/>
            <person name="Albert R."/>
            <person name="Binder M."/>
            <person name="Bloem J."/>
            <person name="Labutti K."/>
            <person name="Salamov A."/>
            <person name="Andreopoulos B."/>
            <person name="Baker S."/>
            <person name="Barry K."/>
            <person name="Bills G."/>
            <person name="Bluhm B."/>
            <person name="Cannon C."/>
            <person name="Castanera R."/>
            <person name="Culley D."/>
            <person name="Daum C."/>
            <person name="Ezra D."/>
            <person name="Gonzalez J."/>
            <person name="Henrissat B."/>
            <person name="Kuo A."/>
            <person name="Liang C."/>
            <person name="Lipzen A."/>
            <person name="Lutzoni F."/>
            <person name="Magnuson J."/>
            <person name="Mondo S."/>
            <person name="Nolan M."/>
            <person name="Ohm R."/>
            <person name="Pangilinan J."/>
            <person name="Park H.-J."/>
            <person name="Ramirez L."/>
            <person name="Alfaro M."/>
            <person name="Sun H."/>
            <person name="Tritt A."/>
            <person name="Yoshinaga Y."/>
            <person name="Zwiers L.-H."/>
            <person name="Turgeon B."/>
            <person name="Goodwin S."/>
            <person name="Spatafora J."/>
            <person name="Crous P."/>
            <person name="Grigoriev I."/>
        </authorList>
    </citation>
    <scope>NUCLEOTIDE SEQUENCE</scope>
    <source>
        <strain evidence="1">CBS 525.71</strain>
    </source>
</reference>
<evidence type="ECO:0000313" key="1">
    <source>
        <dbReference type="EMBL" id="KAF2630343.1"/>
    </source>
</evidence>
<accession>A0ACB6S8Q3</accession>
<keyword evidence="2" id="KW-1185">Reference proteome</keyword>
<gene>
    <name evidence="1" type="ORF">BU25DRAFT_446586</name>
</gene>